<evidence type="ECO:0000313" key="3">
    <source>
        <dbReference type="Proteomes" id="UP001527882"/>
    </source>
</evidence>
<organism evidence="2 3">
    <name type="scientific">Paenibacillus gyeongsangnamensis</name>
    <dbReference type="NCBI Taxonomy" id="3388067"/>
    <lineage>
        <taxon>Bacteria</taxon>
        <taxon>Bacillati</taxon>
        <taxon>Bacillota</taxon>
        <taxon>Bacilli</taxon>
        <taxon>Bacillales</taxon>
        <taxon>Paenibacillaceae</taxon>
        <taxon>Paenibacillus</taxon>
    </lineage>
</organism>
<sequence length="365" mass="42052">MRFDVEWVSFFVIQVDGEDGQGGKRCKHYQTLDGEDYAESELSDFLHGEFAKTAKRKAELHPKAEQVPTKIGRFAVEEGFGLESNPNYNLFARLRTAGTIKEYTDEAEALVRAYMDTSAIRGGAMFVASAKLNEYFDEPFLFVFKCDFEQKIARITDERSLLNKVEMAIHAKNLKSIMYPHMPEPGMMEIGELKIHQASHARYFEDFLKYVEYEKSVPELMNDQVLDFVHQYVEQVFEDNPEAKERELEEIELWACSEKRELQEKWSPEQVVEAASIMVDQKPDIEMKLKVGDMSVRALLADFGDRLHIAKVGERYVVVLEGDFVQFDRGISPVELLAPEPLEQLVERIKAKEREERAELETVGV</sequence>
<dbReference type="Proteomes" id="UP001527882">
    <property type="component" value="Unassembled WGS sequence"/>
</dbReference>
<dbReference type="EMBL" id="JAQAGZ010000020">
    <property type="protein sequence ID" value="MCZ8515934.1"/>
    <property type="molecule type" value="Genomic_DNA"/>
</dbReference>
<reference evidence="2 3" key="1">
    <citation type="submission" date="2022-12" db="EMBL/GenBank/DDBJ databases">
        <title>Draft genome sequence of Paenibacillus sp. dW9.</title>
        <authorList>
            <person name="Choi E.-W."/>
            <person name="Kim D.-U."/>
        </authorList>
    </citation>
    <scope>NUCLEOTIDE SEQUENCE [LARGE SCALE GENOMIC DNA]</scope>
    <source>
        <strain evidence="3">dW9</strain>
    </source>
</reference>
<keyword evidence="3" id="KW-1185">Reference proteome</keyword>
<dbReference type="InterPro" id="IPR025012">
    <property type="entry name" value="DUF3898"/>
</dbReference>
<dbReference type="InterPro" id="IPR025006">
    <property type="entry name" value="DUF3900"/>
</dbReference>
<name>A0ABT4QGD2_9BACL</name>
<dbReference type="RefSeq" id="WP_269884466.1">
    <property type="nucleotide sequence ID" value="NZ_JAQAGZ010000020.1"/>
</dbReference>
<proteinExistence type="predicted"/>
<dbReference type="Pfam" id="PF13039">
    <property type="entry name" value="DUF3900"/>
    <property type="match status" value="1"/>
</dbReference>
<dbReference type="Pfam" id="PF13037">
    <property type="entry name" value="DUF3898"/>
    <property type="match status" value="1"/>
</dbReference>
<gene>
    <name evidence="2" type="ORF">O9H85_26750</name>
</gene>
<protein>
    <submittedName>
        <fullName evidence="2">DUF3900 domain-containing protein</fullName>
    </submittedName>
</protein>
<accession>A0ABT4QGD2</accession>
<evidence type="ECO:0000259" key="1">
    <source>
        <dbReference type="Pfam" id="PF13037"/>
    </source>
</evidence>
<comment type="caution">
    <text evidence="2">The sequence shown here is derived from an EMBL/GenBank/DDBJ whole genome shotgun (WGS) entry which is preliminary data.</text>
</comment>
<feature type="domain" description="DUF3898" evidence="1">
    <location>
        <begin position="261"/>
        <end position="350"/>
    </location>
</feature>
<evidence type="ECO:0000313" key="2">
    <source>
        <dbReference type="EMBL" id="MCZ8515934.1"/>
    </source>
</evidence>